<dbReference type="GO" id="GO:0005789">
    <property type="term" value="C:endoplasmic reticulum membrane"/>
    <property type="evidence" value="ECO:0000318"/>
    <property type="project" value="GO_Central"/>
</dbReference>
<accession>B3S905</accession>
<name>B3S905_TRIAD</name>
<dbReference type="InParanoid" id="B3S905"/>
<dbReference type="GO" id="GO:0030134">
    <property type="term" value="C:COPII-coated ER to Golgi transport vesicle"/>
    <property type="evidence" value="ECO:0000318"/>
    <property type="project" value="GO_Central"/>
</dbReference>
<dbReference type="RefSeq" id="XP_002116803.1">
    <property type="nucleotide sequence ID" value="XM_002116767.1"/>
</dbReference>
<feature type="transmembrane region" description="Helical" evidence="7">
    <location>
        <begin position="127"/>
        <end position="153"/>
    </location>
</feature>
<evidence type="ECO:0000256" key="2">
    <source>
        <dbReference type="ARBA" id="ARBA00008096"/>
    </source>
</evidence>
<keyword evidence="4 7" id="KW-0812">Transmembrane</keyword>
<dbReference type="CTD" id="6757948"/>
<organism evidence="8 9">
    <name type="scientific">Trichoplax adhaerens</name>
    <name type="common">Trichoplax reptans</name>
    <dbReference type="NCBI Taxonomy" id="10228"/>
    <lineage>
        <taxon>Eukaryota</taxon>
        <taxon>Metazoa</taxon>
        <taxon>Placozoa</taxon>
        <taxon>Uniplacotomia</taxon>
        <taxon>Trichoplacea</taxon>
        <taxon>Trichoplacidae</taxon>
        <taxon>Trichoplax</taxon>
    </lineage>
</organism>
<sequence length="202" mass="23261">MAWFLYSLSWLALALQGIFVILSLASGLYYLCELVEEYSTTASKVFRYLIWITTVIFVCLWLFDSFPLLVCAMGILANLVHLMVLKDYPAIAMTSFPFIMTVVMAIINHFLAFRYFATVWYPFTQNVLAYFTVCLWIIPFGFFISITANDLVLPTTDQFGDRKSMNYFHDIFFFSIRQTSGLKAVIDLARESILPGNSSKRF</sequence>
<feature type="transmembrane region" description="Helical" evidence="7">
    <location>
        <begin position="88"/>
        <end position="107"/>
    </location>
</feature>
<comment type="subcellular location">
    <subcellularLocation>
        <location evidence="1">Membrane</location>
        <topology evidence="1">Multi-pass membrane protein</topology>
    </subcellularLocation>
</comment>
<dbReference type="Pfam" id="PF04148">
    <property type="entry name" value="Erv26"/>
    <property type="match status" value="1"/>
</dbReference>
<dbReference type="FunCoup" id="B3S905">
    <property type="interactions" value="1241"/>
</dbReference>
<dbReference type="EMBL" id="DS985257">
    <property type="protein sequence ID" value="EDV20862.1"/>
    <property type="molecule type" value="Genomic_DNA"/>
</dbReference>
<dbReference type="GO" id="GO:0097020">
    <property type="term" value="F:COPII receptor activity"/>
    <property type="evidence" value="ECO:0000318"/>
    <property type="project" value="GO_Central"/>
</dbReference>
<dbReference type="OrthoDB" id="28257at2759"/>
<dbReference type="PANTHER" id="PTHR13144">
    <property type="entry name" value="TEX261 PROTEIN"/>
    <property type="match status" value="1"/>
</dbReference>
<evidence type="ECO:0000256" key="7">
    <source>
        <dbReference type="SAM" id="Phobius"/>
    </source>
</evidence>
<dbReference type="eggNOG" id="KOG4136">
    <property type="taxonomic scope" value="Eukaryota"/>
</dbReference>
<evidence type="ECO:0000256" key="4">
    <source>
        <dbReference type="ARBA" id="ARBA00022692"/>
    </source>
</evidence>
<dbReference type="Proteomes" id="UP000009022">
    <property type="component" value="Unassembled WGS sequence"/>
</dbReference>
<evidence type="ECO:0000313" key="9">
    <source>
        <dbReference type="Proteomes" id="UP000009022"/>
    </source>
</evidence>
<comment type="similarity">
    <text evidence="2">Belongs to the SVP26 family.</text>
</comment>
<keyword evidence="9" id="KW-1185">Reference proteome</keyword>
<dbReference type="GO" id="GO:0006888">
    <property type="term" value="P:endoplasmic reticulum to Golgi vesicle-mediated transport"/>
    <property type="evidence" value="ECO:0000318"/>
    <property type="project" value="GO_Central"/>
</dbReference>
<evidence type="ECO:0000256" key="1">
    <source>
        <dbReference type="ARBA" id="ARBA00004141"/>
    </source>
</evidence>
<dbReference type="InterPro" id="IPR007277">
    <property type="entry name" value="Svp26/Tex261"/>
</dbReference>
<dbReference type="GeneID" id="6757948"/>
<protein>
    <recommendedName>
        <fullName evidence="3">Protein TEX261</fullName>
    </recommendedName>
</protein>
<gene>
    <name evidence="8" type="ORF">TRIADDRAFT_31392</name>
</gene>
<dbReference type="AlphaFoldDB" id="B3S905"/>
<dbReference type="GO" id="GO:0000139">
    <property type="term" value="C:Golgi membrane"/>
    <property type="evidence" value="ECO:0000318"/>
    <property type="project" value="GO_Central"/>
</dbReference>
<feature type="transmembrane region" description="Helical" evidence="7">
    <location>
        <begin position="49"/>
        <end position="76"/>
    </location>
</feature>
<reference evidence="8 9" key="1">
    <citation type="journal article" date="2008" name="Nature">
        <title>The Trichoplax genome and the nature of placozoans.</title>
        <authorList>
            <person name="Srivastava M."/>
            <person name="Begovic E."/>
            <person name="Chapman J."/>
            <person name="Putnam N.H."/>
            <person name="Hellsten U."/>
            <person name="Kawashima T."/>
            <person name="Kuo A."/>
            <person name="Mitros T."/>
            <person name="Salamov A."/>
            <person name="Carpenter M.L."/>
            <person name="Signorovitch A.Y."/>
            <person name="Moreno M.A."/>
            <person name="Kamm K."/>
            <person name="Grimwood J."/>
            <person name="Schmutz J."/>
            <person name="Shapiro H."/>
            <person name="Grigoriev I.V."/>
            <person name="Buss L.W."/>
            <person name="Schierwater B."/>
            <person name="Dellaporta S.L."/>
            <person name="Rokhsar D.S."/>
        </authorList>
    </citation>
    <scope>NUCLEOTIDE SEQUENCE [LARGE SCALE GENOMIC DNA]</scope>
    <source>
        <strain evidence="8 9">Grell-BS-1999</strain>
    </source>
</reference>
<keyword evidence="5 7" id="KW-1133">Transmembrane helix</keyword>
<dbReference type="HOGENOM" id="CLU_058268_2_0_1"/>
<dbReference type="PhylomeDB" id="B3S905"/>
<evidence type="ECO:0000256" key="6">
    <source>
        <dbReference type="ARBA" id="ARBA00023136"/>
    </source>
</evidence>
<dbReference type="OMA" id="TMGTEPV"/>
<proteinExistence type="inferred from homology"/>
<evidence type="ECO:0000256" key="5">
    <source>
        <dbReference type="ARBA" id="ARBA00022989"/>
    </source>
</evidence>
<evidence type="ECO:0000256" key="3">
    <source>
        <dbReference type="ARBA" id="ARBA00017877"/>
    </source>
</evidence>
<dbReference type="KEGG" id="tad:TRIADDRAFT_31392"/>
<keyword evidence="6 7" id="KW-0472">Membrane</keyword>
<dbReference type="PANTHER" id="PTHR13144:SF0">
    <property type="entry name" value="PROTEIN TEX261"/>
    <property type="match status" value="1"/>
</dbReference>
<evidence type="ECO:0000313" key="8">
    <source>
        <dbReference type="EMBL" id="EDV20862.1"/>
    </source>
</evidence>